<keyword evidence="3" id="KW-1185">Reference proteome</keyword>
<feature type="chain" id="PRO_5018231128" description="SH3 domain-containing protein" evidence="1">
    <location>
        <begin position="26"/>
        <end position="93"/>
    </location>
</feature>
<accession>A0A3N1HHH5</accession>
<name>A0A3N1HHH5_9PSEU</name>
<feature type="signal peptide" evidence="1">
    <location>
        <begin position="1"/>
        <end position="25"/>
    </location>
</feature>
<comment type="caution">
    <text evidence="2">The sequence shown here is derived from an EMBL/GenBank/DDBJ whole genome shotgun (WGS) entry which is preliminary data.</text>
</comment>
<keyword evidence="1" id="KW-0732">Signal</keyword>
<gene>
    <name evidence="2" type="ORF">EDD40_7453</name>
</gene>
<sequence length="93" mass="9992">MRTLRLAAAVTALTAAATLTPAASAAPVDAQTVRQVCARDLYVRATAAGVVIGTLYYGENFDVQRYSPSGQWVFGHAYGNVHQDGWVQNGWFC</sequence>
<dbReference type="EMBL" id="RJKM01000001">
    <property type="protein sequence ID" value="ROP41967.1"/>
    <property type="molecule type" value="Genomic_DNA"/>
</dbReference>
<evidence type="ECO:0000313" key="2">
    <source>
        <dbReference type="EMBL" id="ROP41967.1"/>
    </source>
</evidence>
<proteinExistence type="predicted"/>
<dbReference type="Proteomes" id="UP000268727">
    <property type="component" value="Unassembled WGS sequence"/>
</dbReference>
<dbReference type="OrthoDB" id="3699052at2"/>
<evidence type="ECO:0000256" key="1">
    <source>
        <dbReference type="SAM" id="SignalP"/>
    </source>
</evidence>
<dbReference type="RefSeq" id="WP_148089038.1">
    <property type="nucleotide sequence ID" value="NZ_RJKM01000001.1"/>
</dbReference>
<evidence type="ECO:0008006" key="4">
    <source>
        <dbReference type="Google" id="ProtNLM"/>
    </source>
</evidence>
<organism evidence="2 3">
    <name type="scientific">Saccharothrix texasensis</name>
    <dbReference type="NCBI Taxonomy" id="103734"/>
    <lineage>
        <taxon>Bacteria</taxon>
        <taxon>Bacillati</taxon>
        <taxon>Actinomycetota</taxon>
        <taxon>Actinomycetes</taxon>
        <taxon>Pseudonocardiales</taxon>
        <taxon>Pseudonocardiaceae</taxon>
        <taxon>Saccharothrix</taxon>
    </lineage>
</organism>
<dbReference type="AlphaFoldDB" id="A0A3N1HHH5"/>
<evidence type="ECO:0000313" key="3">
    <source>
        <dbReference type="Proteomes" id="UP000268727"/>
    </source>
</evidence>
<protein>
    <recommendedName>
        <fullName evidence="4">SH3 domain-containing protein</fullName>
    </recommendedName>
</protein>
<reference evidence="2 3" key="1">
    <citation type="submission" date="2018-11" db="EMBL/GenBank/DDBJ databases">
        <title>Sequencing the genomes of 1000 actinobacteria strains.</title>
        <authorList>
            <person name="Klenk H.-P."/>
        </authorList>
    </citation>
    <scope>NUCLEOTIDE SEQUENCE [LARGE SCALE GENOMIC DNA]</scope>
    <source>
        <strain evidence="2 3">DSM 44231</strain>
    </source>
</reference>